<proteinExistence type="predicted"/>
<evidence type="ECO:0000256" key="1">
    <source>
        <dbReference type="SAM" id="SignalP"/>
    </source>
</evidence>
<name>A0A1B6FQW3_9HEMI</name>
<accession>A0A1B6FQW3</accession>
<gene>
    <name evidence="2" type="ORF">g.5449</name>
</gene>
<protein>
    <submittedName>
        <fullName evidence="2">Uncharacterized protein</fullName>
    </submittedName>
</protein>
<evidence type="ECO:0000313" key="2">
    <source>
        <dbReference type="EMBL" id="JAS52602.1"/>
    </source>
</evidence>
<dbReference type="EMBL" id="GECZ01017167">
    <property type="protein sequence ID" value="JAS52602.1"/>
    <property type="molecule type" value="Transcribed_RNA"/>
</dbReference>
<sequence>MSFSVGYILLLSTPVIQITFCELDEEKVINVEKKTMFEKLDEKLTRMLEYPKPDECKKVLKLIKLYQTTMFRIQKKVENNDMEMVEATQKVYDSGGPKFLQIRIKDHIFKKLGWSEEDLDQYYNLRLLTDQAWFELRQILFSK</sequence>
<feature type="signal peptide" evidence="1">
    <location>
        <begin position="1"/>
        <end position="21"/>
    </location>
</feature>
<keyword evidence="1" id="KW-0732">Signal</keyword>
<feature type="chain" id="PRO_5008583016" evidence="1">
    <location>
        <begin position="22"/>
        <end position="143"/>
    </location>
</feature>
<dbReference type="AlphaFoldDB" id="A0A1B6FQW3"/>
<organism evidence="2">
    <name type="scientific">Cuerna arida</name>
    <dbReference type="NCBI Taxonomy" id="1464854"/>
    <lineage>
        <taxon>Eukaryota</taxon>
        <taxon>Metazoa</taxon>
        <taxon>Ecdysozoa</taxon>
        <taxon>Arthropoda</taxon>
        <taxon>Hexapoda</taxon>
        <taxon>Insecta</taxon>
        <taxon>Pterygota</taxon>
        <taxon>Neoptera</taxon>
        <taxon>Paraneoptera</taxon>
        <taxon>Hemiptera</taxon>
        <taxon>Auchenorrhyncha</taxon>
        <taxon>Membracoidea</taxon>
        <taxon>Cicadellidae</taxon>
        <taxon>Cicadellinae</taxon>
        <taxon>Proconiini</taxon>
        <taxon>Cuerna</taxon>
    </lineage>
</organism>
<reference evidence="2" key="1">
    <citation type="submission" date="2015-11" db="EMBL/GenBank/DDBJ databases">
        <title>De novo transcriptome assembly of four potential Pierce s Disease insect vectors from Arizona vineyards.</title>
        <authorList>
            <person name="Tassone E.E."/>
        </authorList>
    </citation>
    <scope>NUCLEOTIDE SEQUENCE</scope>
</reference>